<keyword evidence="3" id="KW-1185">Reference proteome</keyword>
<dbReference type="Proteomes" id="UP000236893">
    <property type="component" value="Unassembled WGS sequence"/>
</dbReference>
<dbReference type="OrthoDB" id="1003359at2"/>
<comment type="caution">
    <text evidence="2">The sequence shown here is derived from an EMBL/GenBank/DDBJ whole genome shotgun (WGS) entry which is preliminary data.</text>
</comment>
<evidence type="ECO:0000313" key="2">
    <source>
        <dbReference type="EMBL" id="POY36542.1"/>
    </source>
</evidence>
<keyword evidence="1" id="KW-0732">Signal</keyword>
<dbReference type="EMBL" id="PQVF01000006">
    <property type="protein sequence ID" value="POY36542.1"/>
    <property type="molecule type" value="Genomic_DNA"/>
</dbReference>
<proteinExistence type="predicted"/>
<feature type="signal peptide" evidence="1">
    <location>
        <begin position="1"/>
        <end position="20"/>
    </location>
</feature>
<dbReference type="AlphaFoldDB" id="A0A2S5A2N4"/>
<name>A0A2S5A2N4_9SPHI</name>
<gene>
    <name evidence="2" type="ORF">C3K47_09200</name>
</gene>
<sequence>MKKQFCLLLLLTLNALCTNAQSFSQFLNNPSIKLTYLGIDFTETRLIGDPKTYSWELKDKHFGGINEVVVKESGNYTIASAFRRKELVNNLSFVTEHNKLIDAEKIISYDVRDTMRLSRDHIQRIIDSYNFGNEKGIGLMFVMESMCKTTATGSFYVVLFDMESKKRILTQRMVGDAGGFGFRNYWARTVYEIINEIEMHTYTTWQNRNPEIGK</sequence>
<protein>
    <submittedName>
        <fullName evidence="2">Uncharacterized protein</fullName>
    </submittedName>
</protein>
<feature type="chain" id="PRO_5015428641" evidence="1">
    <location>
        <begin position="21"/>
        <end position="214"/>
    </location>
</feature>
<accession>A0A2S5A2N4</accession>
<organism evidence="2 3">
    <name type="scientific">Solitalea longa</name>
    <dbReference type="NCBI Taxonomy" id="2079460"/>
    <lineage>
        <taxon>Bacteria</taxon>
        <taxon>Pseudomonadati</taxon>
        <taxon>Bacteroidota</taxon>
        <taxon>Sphingobacteriia</taxon>
        <taxon>Sphingobacteriales</taxon>
        <taxon>Sphingobacteriaceae</taxon>
        <taxon>Solitalea</taxon>
    </lineage>
</organism>
<dbReference type="RefSeq" id="WP_103788845.1">
    <property type="nucleotide sequence ID" value="NZ_PQVF01000006.1"/>
</dbReference>
<reference evidence="2 3" key="1">
    <citation type="submission" date="2018-01" db="EMBL/GenBank/DDBJ databases">
        <authorList>
            <person name="Gaut B.S."/>
            <person name="Morton B.R."/>
            <person name="Clegg M.T."/>
            <person name="Duvall M.R."/>
        </authorList>
    </citation>
    <scope>NUCLEOTIDE SEQUENCE [LARGE SCALE GENOMIC DNA]</scope>
    <source>
        <strain evidence="2 3">HR-AV</strain>
    </source>
</reference>
<evidence type="ECO:0000313" key="3">
    <source>
        <dbReference type="Proteomes" id="UP000236893"/>
    </source>
</evidence>
<evidence type="ECO:0000256" key="1">
    <source>
        <dbReference type="SAM" id="SignalP"/>
    </source>
</evidence>